<comment type="caution">
    <text evidence="1">The sequence shown here is derived from an EMBL/GenBank/DDBJ whole genome shotgun (WGS) entry which is preliminary data.</text>
</comment>
<gene>
    <name evidence="1" type="ORF">SDC9_148182</name>
</gene>
<sequence>MVKKRIDLRYRRRLIEGDAACEANLMVSVVGQQNGDGARTRVETKRLALFAERPVSHEVPYLCTKIQKLVVVRFGAFIRDVECGLEFRIPVVLGELRNLRTYGQLSLKYREMDERVLSPTEESFDGSQRIPVHLLVN</sequence>
<proteinExistence type="predicted"/>
<organism evidence="1">
    <name type="scientific">bioreactor metagenome</name>
    <dbReference type="NCBI Taxonomy" id="1076179"/>
    <lineage>
        <taxon>unclassified sequences</taxon>
        <taxon>metagenomes</taxon>
        <taxon>ecological metagenomes</taxon>
    </lineage>
</organism>
<dbReference type="EMBL" id="VSSQ01047012">
    <property type="protein sequence ID" value="MPN00984.1"/>
    <property type="molecule type" value="Genomic_DNA"/>
</dbReference>
<dbReference type="AlphaFoldDB" id="A0A645EJT8"/>
<protein>
    <submittedName>
        <fullName evidence="1">Uncharacterized protein</fullName>
    </submittedName>
</protein>
<evidence type="ECO:0000313" key="1">
    <source>
        <dbReference type="EMBL" id="MPN00984.1"/>
    </source>
</evidence>
<reference evidence="1" key="1">
    <citation type="submission" date="2019-08" db="EMBL/GenBank/DDBJ databases">
        <authorList>
            <person name="Kucharzyk K."/>
            <person name="Murdoch R.W."/>
            <person name="Higgins S."/>
            <person name="Loffler F."/>
        </authorList>
    </citation>
    <scope>NUCLEOTIDE SEQUENCE</scope>
</reference>
<accession>A0A645EJT8</accession>
<name>A0A645EJT8_9ZZZZ</name>